<keyword evidence="1" id="KW-1133">Transmembrane helix</keyword>
<keyword evidence="1" id="KW-0812">Transmembrane</keyword>
<feature type="chain" id="PRO_5038023514" evidence="2">
    <location>
        <begin position="23"/>
        <end position="277"/>
    </location>
</feature>
<proteinExistence type="predicted"/>
<keyword evidence="2" id="KW-0732">Signal</keyword>
<evidence type="ECO:0000256" key="2">
    <source>
        <dbReference type="SAM" id="SignalP"/>
    </source>
</evidence>
<dbReference type="AlphaFoldDB" id="A0A922MK29"/>
<comment type="caution">
    <text evidence="3">The sequence shown here is derived from an EMBL/GenBank/DDBJ whole genome shotgun (WGS) entry which is preliminary data.</text>
</comment>
<evidence type="ECO:0000313" key="4">
    <source>
        <dbReference type="Proteomes" id="UP000814243"/>
    </source>
</evidence>
<sequence length="277" mass="31482">MDIIHTVFVYVFIVNVCVVARGGHGGHGGSHGSHGHSSYHGSHGHHVTASHTHYTYHPPRHVMYTCRHCASTEMYPVYRPMPPTYVYVYKESGSRYADILTGLSLYNLGRSTSMGWARSHEYYAQPGERCSLQIIERLHFEETEFPCFMISSFIESTAPKANDTRQVDISSSKIDVKPFLKDMGPALQVTNDQECVLWHNLTMHKERNHVPCALLKEYANTVRQSGVPTYIWLPTLLGTIIAIYLCCACFCREKEKETVKEEAPLNELRVQGYCSNY</sequence>
<dbReference type="Proteomes" id="UP000814243">
    <property type="component" value="Unassembled WGS sequence"/>
</dbReference>
<evidence type="ECO:0000313" key="3">
    <source>
        <dbReference type="EMBL" id="KAH9637899.1"/>
    </source>
</evidence>
<dbReference type="EMBL" id="JACEFF010000432">
    <property type="protein sequence ID" value="KAH9637899.1"/>
    <property type="molecule type" value="Genomic_DNA"/>
</dbReference>
<feature type="signal peptide" evidence="2">
    <location>
        <begin position="1"/>
        <end position="22"/>
    </location>
</feature>
<organism evidence="3 4">
    <name type="scientific">Spodoptera exigua</name>
    <name type="common">Beet armyworm</name>
    <name type="synonym">Noctua fulgens</name>
    <dbReference type="NCBI Taxonomy" id="7107"/>
    <lineage>
        <taxon>Eukaryota</taxon>
        <taxon>Metazoa</taxon>
        <taxon>Ecdysozoa</taxon>
        <taxon>Arthropoda</taxon>
        <taxon>Hexapoda</taxon>
        <taxon>Insecta</taxon>
        <taxon>Pterygota</taxon>
        <taxon>Neoptera</taxon>
        <taxon>Endopterygota</taxon>
        <taxon>Lepidoptera</taxon>
        <taxon>Glossata</taxon>
        <taxon>Ditrysia</taxon>
        <taxon>Noctuoidea</taxon>
        <taxon>Noctuidae</taxon>
        <taxon>Amphipyrinae</taxon>
        <taxon>Spodoptera</taxon>
    </lineage>
</organism>
<evidence type="ECO:0000256" key="1">
    <source>
        <dbReference type="SAM" id="Phobius"/>
    </source>
</evidence>
<feature type="transmembrane region" description="Helical" evidence="1">
    <location>
        <begin position="230"/>
        <end position="251"/>
    </location>
</feature>
<protein>
    <submittedName>
        <fullName evidence="3">Uncharacterized protein</fullName>
    </submittedName>
</protein>
<accession>A0A922MK29</accession>
<reference evidence="3" key="1">
    <citation type="journal article" date="2021" name="G3 (Bethesda)">
        <title>Genome and transcriptome analysis of the beet armyworm Spodoptera exigua reveals targets for pest control. .</title>
        <authorList>
            <person name="Simon S."/>
            <person name="Breeschoten T."/>
            <person name="Jansen H.J."/>
            <person name="Dirks R.P."/>
            <person name="Schranz M.E."/>
            <person name="Ros V.I.D."/>
        </authorList>
    </citation>
    <scope>NUCLEOTIDE SEQUENCE</scope>
    <source>
        <strain evidence="3">TB_SE_WUR_2020</strain>
    </source>
</reference>
<name>A0A922MK29_SPOEX</name>
<keyword evidence="1" id="KW-0472">Membrane</keyword>
<gene>
    <name evidence="3" type="ORF">HF086_013385</name>
</gene>